<reference evidence="1" key="1">
    <citation type="submission" date="2018-02" db="EMBL/GenBank/DDBJ databases">
        <title>Rhizophora mucronata_Transcriptome.</title>
        <authorList>
            <person name="Meera S.P."/>
            <person name="Sreeshan A."/>
            <person name="Augustine A."/>
        </authorList>
    </citation>
    <scope>NUCLEOTIDE SEQUENCE</scope>
    <source>
        <tissue evidence="1">Leaf</tissue>
    </source>
</reference>
<protein>
    <submittedName>
        <fullName evidence="1">Uncharacterized protein</fullName>
    </submittedName>
</protein>
<proteinExistence type="predicted"/>
<name>A0A2P2PKI0_RHIMU</name>
<evidence type="ECO:0000313" key="1">
    <source>
        <dbReference type="EMBL" id="MBX55254.1"/>
    </source>
</evidence>
<accession>A0A2P2PKI0</accession>
<dbReference type="AlphaFoldDB" id="A0A2P2PKI0"/>
<dbReference type="EMBL" id="GGEC01074770">
    <property type="protein sequence ID" value="MBX55254.1"/>
    <property type="molecule type" value="Transcribed_RNA"/>
</dbReference>
<organism evidence="1">
    <name type="scientific">Rhizophora mucronata</name>
    <name type="common">Asiatic mangrove</name>
    <dbReference type="NCBI Taxonomy" id="61149"/>
    <lineage>
        <taxon>Eukaryota</taxon>
        <taxon>Viridiplantae</taxon>
        <taxon>Streptophyta</taxon>
        <taxon>Embryophyta</taxon>
        <taxon>Tracheophyta</taxon>
        <taxon>Spermatophyta</taxon>
        <taxon>Magnoliopsida</taxon>
        <taxon>eudicotyledons</taxon>
        <taxon>Gunneridae</taxon>
        <taxon>Pentapetalae</taxon>
        <taxon>rosids</taxon>
        <taxon>fabids</taxon>
        <taxon>Malpighiales</taxon>
        <taxon>Rhizophoraceae</taxon>
        <taxon>Rhizophora</taxon>
    </lineage>
</organism>
<sequence length="56" mass="6439">MLPSSRLFARFSSSAYAFLWQYHSRSLDQYPHFPQDTRVPWLTAASVQSGQSTTKT</sequence>